<dbReference type="RefSeq" id="WP_154652761.1">
    <property type="nucleotide sequence ID" value="NZ_ATYG01000029.1"/>
</dbReference>
<name>A0ABX2RB59_9THEO</name>
<dbReference type="Proteomes" id="UP000604066">
    <property type="component" value="Unassembled WGS sequence"/>
</dbReference>
<reference evidence="1 2" key="1">
    <citation type="submission" date="2020-07" db="EMBL/GenBank/DDBJ databases">
        <title>Genomic Encyclopedia of Type Strains, Phase III (KMG-III): the genomes of soil and plant-associated and newly described type strains.</title>
        <authorList>
            <person name="Whitman W."/>
        </authorList>
    </citation>
    <scope>NUCLEOTIDE SEQUENCE [LARGE SCALE GENOMIC DNA]</scope>
    <source>
        <strain evidence="1 2">DSM 11255</strain>
    </source>
</reference>
<dbReference type="EMBL" id="JACCBS010000001">
    <property type="protein sequence ID" value="NYE57023.1"/>
    <property type="molecule type" value="Genomic_DNA"/>
</dbReference>
<sequence length="65" mass="7460">MKIIVCDRCKTTHTEGLVCKHCDTAYCYDCLDLFPNGIKFCQTCGEFICDECYEGMVECDRKKST</sequence>
<dbReference type="GO" id="GO:0005840">
    <property type="term" value="C:ribosome"/>
    <property type="evidence" value="ECO:0007669"/>
    <property type="project" value="UniProtKB-KW"/>
</dbReference>
<evidence type="ECO:0000313" key="2">
    <source>
        <dbReference type="Proteomes" id="UP000604066"/>
    </source>
</evidence>
<keyword evidence="1" id="KW-0689">Ribosomal protein</keyword>
<evidence type="ECO:0000313" key="1">
    <source>
        <dbReference type="EMBL" id="NYE57023.1"/>
    </source>
</evidence>
<comment type="caution">
    <text evidence="1">The sequence shown here is derived from an EMBL/GenBank/DDBJ whole genome shotgun (WGS) entry which is preliminary data.</text>
</comment>
<keyword evidence="1" id="KW-0687">Ribonucleoprotein</keyword>
<proteinExistence type="predicted"/>
<accession>A0ABX2RB59</accession>
<gene>
    <name evidence="1" type="ORF">HDG70_000729</name>
</gene>
<protein>
    <submittedName>
        <fullName evidence="1">Ribosomal protein L32</fullName>
    </submittedName>
</protein>
<keyword evidence="2" id="KW-1185">Reference proteome</keyword>
<organism evidence="1 2">
    <name type="scientific">Carboxydothermus ferrireducens DSM 11255</name>
    <dbReference type="NCBI Taxonomy" id="1119529"/>
    <lineage>
        <taxon>Bacteria</taxon>
        <taxon>Bacillati</taxon>
        <taxon>Bacillota</taxon>
        <taxon>Clostridia</taxon>
        <taxon>Thermoanaerobacterales</taxon>
        <taxon>Thermoanaerobacteraceae</taxon>
        <taxon>Carboxydothermus</taxon>
    </lineage>
</organism>